<dbReference type="GO" id="GO:0005829">
    <property type="term" value="C:cytosol"/>
    <property type="evidence" value="ECO:0007669"/>
    <property type="project" value="TreeGrafter"/>
</dbReference>
<dbReference type="STRING" id="1261.HMPREF3195_01274"/>
<accession>A0A135YR19</accession>
<dbReference type="EMBL" id="LSQZ01000064">
    <property type="protein sequence ID" value="KXI11781.1"/>
    <property type="molecule type" value="Genomic_DNA"/>
</dbReference>
<dbReference type="CDD" id="cd24032">
    <property type="entry name" value="ASKHA_NBD_TsaB"/>
    <property type="match status" value="1"/>
</dbReference>
<dbReference type="InterPro" id="IPR000905">
    <property type="entry name" value="Gcp-like_dom"/>
</dbReference>
<reference evidence="2 4" key="1">
    <citation type="submission" date="2016-02" db="EMBL/GenBank/DDBJ databases">
        <authorList>
            <person name="Wen L."/>
            <person name="He K."/>
            <person name="Yang H."/>
        </authorList>
    </citation>
    <scope>NUCLEOTIDE SEQUENCE [LARGE SCALE GENOMIC DNA]</scope>
    <source>
        <strain evidence="2 4">MJR8628A</strain>
    </source>
</reference>
<dbReference type="Pfam" id="PF00814">
    <property type="entry name" value="TsaD"/>
    <property type="match status" value="1"/>
</dbReference>
<evidence type="ECO:0000259" key="1">
    <source>
        <dbReference type="Pfam" id="PF00814"/>
    </source>
</evidence>
<evidence type="ECO:0000313" key="3">
    <source>
        <dbReference type="EMBL" id="SUB61660.1"/>
    </source>
</evidence>
<dbReference type="eggNOG" id="COG1214">
    <property type="taxonomic scope" value="Bacteria"/>
</dbReference>
<feature type="domain" description="Gcp-like" evidence="1">
    <location>
        <begin position="25"/>
        <end position="231"/>
    </location>
</feature>
<evidence type="ECO:0000313" key="4">
    <source>
        <dbReference type="Proteomes" id="UP000070326"/>
    </source>
</evidence>
<dbReference type="InterPro" id="IPR043129">
    <property type="entry name" value="ATPase_NBD"/>
</dbReference>
<dbReference type="PANTHER" id="PTHR11735:SF11">
    <property type="entry name" value="TRNA THREONYLCARBAMOYLADENOSINE BIOSYNTHESIS PROTEIN TSAB"/>
    <property type="match status" value="1"/>
</dbReference>
<dbReference type="InterPro" id="IPR022496">
    <property type="entry name" value="T6A_TsaB"/>
</dbReference>
<dbReference type="GeneID" id="79842916"/>
<dbReference type="PANTHER" id="PTHR11735">
    <property type="entry name" value="TRNA N6-ADENOSINE THREONYLCARBAMOYLTRANSFERASE"/>
    <property type="match status" value="1"/>
</dbReference>
<dbReference type="Proteomes" id="UP000255101">
    <property type="component" value="Unassembled WGS sequence"/>
</dbReference>
<evidence type="ECO:0000313" key="5">
    <source>
        <dbReference type="Proteomes" id="UP000255101"/>
    </source>
</evidence>
<dbReference type="SUPFAM" id="SSF53067">
    <property type="entry name" value="Actin-like ATPase domain"/>
    <property type="match status" value="2"/>
</dbReference>
<dbReference type="EMBL" id="UGTB01000004">
    <property type="protein sequence ID" value="SUB61660.1"/>
    <property type="molecule type" value="Genomic_DNA"/>
</dbReference>
<dbReference type="RefSeq" id="WP_002845760.1">
    <property type="nucleotide sequence ID" value="NZ_CAMPYD010000004.1"/>
</dbReference>
<organism evidence="2 4">
    <name type="scientific">Peptostreptococcus anaerobius</name>
    <dbReference type="NCBI Taxonomy" id="1261"/>
    <lineage>
        <taxon>Bacteria</taxon>
        <taxon>Bacillati</taxon>
        <taxon>Bacillota</taxon>
        <taxon>Clostridia</taxon>
        <taxon>Peptostreptococcales</taxon>
        <taxon>Peptostreptococcaceae</taxon>
        <taxon>Peptostreptococcus</taxon>
    </lineage>
</organism>
<gene>
    <name evidence="3" type="primary">ydiC</name>
    <name evidence="2" type="ORF">HMPREF3195_01274</name>
    <name evidence="3" type="ORF">NCTC11460_01604</name>
</gene>
<dbReference type="Proteomes" id="UP000070326">
    <property type="component" value="Unassembled WGS sequence"/>
</dbReference>
<proteinExistence type="predicted"/>
<reference evidence="3 5" key="2">
    <citation type="submission" date="2018-06" db="EMBL/GenBank/DDBJ databases">
        <authorList>
            <consortium name="Pathogen Informatics"/>
            <person name="Doyle S."/>
        </authorList>
    </citation>
    <scope>NUCLEOTIDE SEQUENCE [LARGE SCALE GENOMIC DNA]</scope>
    <source>
        <strain evidence="3 5">NCTC11460</strain>
    </source>
</reference>
<dbReference type="AlphaFoldDB" id="A0A135YR19"/>
<dbReference type="NCBIfam" id="TIGR03725">
    <property type="entry name" value="T6A_YeaZ"/>
    <property type="match status" value="1"/>
</dbReference>
<dbReference type="PATRIC" id="fig|1261.3.peg.1792"/>
<sequence>MNILGLDTSSRAASVALWRDGVLLGEILINDKRTHSQKLMPMLEDLLKLADMKIEDIDLLAVCLGPGSFTGIRIAVATVKAIAHVRDLPIVGINSLENIAYSMIDSSTTIIPILDAQSSQVYTGAYEFVGGELNTIKDMCVEDIRDVLAYAKELEDKKKTVTIVGEGVYKYMDKLLSALSDRIRVANPNSNVSRAASLCHCASIKYQEKKDISTCYDLAPIYLRKSQAEVQYEEKQRKLKNDL</sequence>
<name>A0A135YR19_9FIRM</name>
<dbReference type="GO" id="GO:0002949">
    <property type="term" value="P:tRNA threonylcarbamoyladenosine modification"/>
    <property type="evidence" value="ECO:0007669"/>
    <property type="project" value="InterPro"/>
</dbReference>
<dbReference type="Gene3D" id="3.30.420.40">
    <property type="match status" value="2"/>
</dbReference>
<evidence type="ECO:0000313" key="2">
    <source>
        <dbReference type="EMBL" id="KXI11781.1"/>
    </source>
</evidence>
<protein>
    <submittedName>
        <fullName evidence="3">UGMP family protein</fullName>
    </submittedName>
    <submittedName>
        <fullName evidence="2">Universal bacterial protein YeaZ</fullName>
    </submittedName>
</protein>